<dbReference type="InterPro" id="IPR029032">
    <property type="entry name" value="AhpD-like"/>
</dbReference>
<organism evidence="2 3">
    <name type="scientific">Microbacterium istanbulense</name>
    <dbReference type="NCBI Taxonomy" id="3122049"/>
    <lineage>
        <taxon>Bacteria</taxon>
        <taxon>Bacillati</taxon>
        <taxon>Actinomycetota</taxon>
        <taxon>Actinomycetes</taxon>
        <taxon>Micrococcales</taxon>
        <taxon>Microbacteriaceae</taxon>
        <taxon>Microbacterium</taxon>
    </lineage>
</organism>
<dbReference type="Gene3D" id="1.20.1290.10">
    <property type="entry name" value="AhpD-like"/>
    <property type="match status" value="1"/>
</dbReference>
<evidence type="ECO:0000259" key="1">
    <source>
        <dbReference type="Pfam" id="PF02627"/>
    </source>
</evidence>
<keyword evidence="3" id="KW-1185">Reference proteome</keyword>
<dbReference type="InterPro" id="IPR003779">
    <property type="entry name" value="CMD-like"/>
</dbReference>
<protein>
    <submittedName>
        <fullName evidence="2">Carboxymuconolactone decarboxylase family protein</fullName>
    </submittedName>
</protein>
<dbReference type="SUPFAM" id="SSF69118">
    <property type="entry name" value="AhpD-like"/>
    <property type="match status" value="1"/>
</dbReference>
<proteinExistence type="predicted"/>
<accession>A0ABU8LJY3</accession>
<dbReference type="Pfam" id="PF02627">
    <property type="entry name" value="CMD"/>
    <property type="match status" value="1"/>
</dbReference>
<name>A0ABU8LJY3_9MICO</name>
<dbReference type="InterPro" id="IPR004675">
    <property type="entry name" value="AhpD_core"/>
</dbReference>
<dbReference type="PANTHER" id="PTHR35446:SF2">
    <property type="entry name" value="CARBOXYMUCONOLACTONE DECARBOXYLASE-LIKE DOMAIN-CONTAINING PROTEIN"/>
    <property type="match status" value="1"/>
</dbReference>
<gene>
    <name evidence="2" type="ORF">WDU93_05860</name>
</gene>
<sequence>MSTLHEPRPYMDKAVPEAWEAASTFATAVSEAASQRGLTPAESELVKVRASQLNGCVFCLDLHSRQARRAGVNQQVLDVLPAWRESTLFSDRERALLAIAEAATRLPLDAAVNAELAQARNTLAEEEFAAAEWVAAAINMFNRVSILSEHRVRPRDSEGKLS</sequence>
<dbReference type="NCBIfam" id="TIGR00778">
    <property type="entry name" value="ahpD_dom"/>
    <property type="match status" value="1"/>
</dbReference>
<dbReference type="PANTHER" id="PTHR35446">
    <property type="entry name" value="SI:CH211-175M2.5"/>
    <property type="match status" value="1"/>
</dbReference>
<reference evidence="2 3" key="1">
    <citation type="submission" date="2024-02" db="EMBL/GenBank/DDBJ databases">
        <authorList>
            <person name="Saticioglu I.B."/>
        </authorList>
    </citation>
    <scope>NUCLEOTIDE SEQUENCE [LARGE SCALE GENOMIC DNA]</scope>
    <source>
        <strain evidence="2 3">Mu-43</strain>
    </source>
</reference>
<dbReference type="Proteomes" id="UP001366085">
    <property type="component" value="Unassembled WGS sequence"/>
</dbReference>
<dbReference type="EMBL" id="JBBDGN010000004">
    <property type="protein sequence ID" value="MEJ1091216.1"/>
    <property type="molecule type" value="Genomic_DNA"/>
</dbReference>
<comment type="caution">
    <text evidence="2">The sequence shown here is derived from an EMBL/GenBank/DDBJ whole genome shotgun (WGS) entry which is preliminary data.</text>
</comment>
<dbReference type="RefSeq" id="WP_074041171.1">
    <property type="nucleotide sequence ID" value="NZ_JBBDGN010000004.1"/>
</dbReference>
<evidence type="ECO:0000313" key="2">
    <source>
        <dbReference type="EMBL" id="MEJ1091216.1"/>
    </source>
</evidence>
<feature type="domain" description="Carboxymuconolactone decarboxylase-like" evidence="1">
    <location>
        <begin position="27"/>
        <end position="102"/>
    </location>
</feature>
<evidence type="ECO:0000313" key="3">
    <source>
        <dbReference type="Proteomes" id="UP001366085"/>
    </source>
</evidence>